<dbReference type="InterPro" id="IPR056350">
    <property type="entry name" value="HAT_Syf1_central"/>
</dbReference>
<comment type="cofactor">
    <cofactor evidence="1">
        <name>Zn(2+)</name>
        <dbReference type="ChEBI" id="CHEBI:29105"/>
    </cofactor>
</comment>
<accession>W7FIN9</accession>
<sequence length="2305" mass="278757">MALFGELYECEEFFNEETFNIKEGEFYNYDDYRDLEESFDYSAHPEYVESNDVTLINKNNDDYDDNKSYIKNIEIDIKENFDKISTRYLFLYINKYKEMYIKNMKGLYEVHFYDIHLKGDKKSILATDHNIIEYCMENLMNINNNPDDNNNDTNNKSVHSSDNMHINKDELYDLFCIYAIILKYFPYSFKLWYHYIKDSIEMITDVYYRNKKNYKYINKIFDQCLLYMYNFKSIYIMYIQFLYIQRDVKKIRQIFNLSLQNVYLNQQNDLWECQLLFNEKINNKVINYEYIKRYVTIYPEQIIHLFKHYVKYKMYKNAMITFFYILNSEDNFDLGNFSKYDIYQEIYKLLNSKGSLNNDIIHLLRNNLYIFKNYESITSIYILLANNFIYDGRWNKAMDSYEEGISECYTVNDFITLFDNYIEMLKIVDIDTNLIIDLYMDKINYLLDQRKTYIADIKLKNNKNNVYIWLSKIDSIINEEEKIHLYDESLRYFEKNDYIGKLSDIYISYAYYYYNKNEYTNCINIFKLALKQNAYFKSANEIANIFCAWIEIELLERNYKEALNIARLSIDINKKSYNTLYKSSTSILLYEDISLNNNLKNKNNYHTNFNLLSCMKLVSLIIDMEMNYGTIETTLNMFDFFYHSKCINVKMVLTLATYLYEKKYFNESFKVYEKALSVFHYPYVYPIYVNYINKYIQRYKDKNISYVRDLFKQAIYGNDNKTFIPKEFAKHIFLMYANFESNYGFIKKELSIYKEAIPFLEEPDKIKFYKIFISKVSRAYGIQKAREAFEEAIQTLSDDSARQLCMIYIDMEYKLNEYERVRALYIYTAQYTNPLLYMDFYKNEIILLFLFLDLYELIIVEETTLFDCVSFKMFLDELVHIKKNYFICKYKHIDWLRNISNDDKNAFSLNLFILNDKYYSYCKDILLKIEKYFDEVDYIITTNNERGNMPFILNYFNRVKKKKKANTLESLYILNKYTLFLQPTTDYMKLEDIEHVQRLLEKVKHKEKNKIKQYILFLQDYCKDEVRKDNQHDHLLLKFYELHNYYIYVSRCGNNIINITTGSIMNNMDFYYINKIYDFKNILIPNENEKMKHFRLFFFSSIIIFKYYDKKIIHNILMLTNACSCQISTDDDVYLDIYRHFIFLNKKDNDVSIFREDNIFLRESEKTKKNEKNRNDRKNTKQCDKKYLVLTKHMCLRKCINIDHNIVFWGTNDICLNILYKILRKNEYFFNNIILIIAYKNKYLNTKNNVEENKSVKNCSLESALMYNKLKNIMINERIKIIYDNVYNINRKNKQIELNNKNYIYYDYLFICFDKQDVTTYSFNLNSFEEGKKRNFNFIETYENMNYKNIKFDFLVKEKDYEKYEHVNTFYSQKKKNYLLKKKKKTSKQENNISSSTSDLNETNSMESYKSCDKSKVGLRNVNCKNSAGKNVPFVKKEENSLNKSGKCKKKQLRDETHTLYNIKNKRVEKYYGDKEEDSDDEDSDDEDNDDEDSDNEDNDDDDDDNYNNYNNYNNDDNNYYEEDNCEMDVSSRYTTLSSSFLPSSEASVNDSAYNDYKDDIYNNKKEKIEELKSDEKAFNTTETNCSQNKIIITRGEKDNPNIEQNKNEYIDKYSNVRSNNNLNECYNKNLHIKEDLKEKINANVNKKSSYLENSNKENVSKRNVFKSEEYININNENDKNVINQYNEKNEMFNKEMVNRNIDGVFSISDPFLEKYFDKNSKYMNIVKNCVNYIIIYSNNIDILNMINFLLINNVHTYKIIIIYPYTCNKCHGRKQKEKIKQNIFNERIYYKDKSHLKNNYLFCDYTHKNNFYHKNYVFENIKYVLNKIFFLFHLLKIRIIYGHILAVKKSKKNRLKYVLVHLCKHRNLDLSYFNTHKFICENTLLIPCRILLCSYIFDINNHLHYILNKSSIVYNEKICVNHQFQTNDKFIFSAGELCAFSNKYRISTHNILNHEYYSSMEIGKFVSRQFLKIVIEQCCLSYNMFKSKNEEMRNKIKKQKDYNDNIDKIIEKDMEETNNITGNVQSKKTHNNLDLYKKLKIFEIPIIYFNTLPCNFYFYHFEASRGDLYKYNDFSIMQNEKIKGMHEKKKYSNKTNDKIYNNEKNDMIDNSEQIYHEAFCTDSLKISINKEKKMNNYFNVQYFEISKNIYTQGYYCKVTTNSFNLINSFTYLGCDVLNFHKLHKLCNMPINYFYVILKNIKNNPQYDILSMLNEDREKSIFHYKFHIFKEKLKKKIITLPHIKESIQFLLKDINDGDSFKTYIKDQLFKEKQMFIDTIKKEVESNLVEYIKENNELLNGYYIPN</sequence>
<dbReference type="InterPro" id="IPR057247">
    <property type="entry name" value="CARBOXYPEPT_ZN_2"/>
</dbReference>
<name>W7FIN9_PLAF8</name>
<dbReference type="Pfam" id="PF23220">
    <property type="entry name" value="HAT_Syf1_M"/>
    <property type="match status" value="1"/>
</dbReference>
<dbReference type="GO" id="GO:0005681">
    <property type="term" value="C:spliceosomal complex"/>
    <property type="evidence" value="ECO:0007669"/>
    <property type="project" value="UniProtKB-KW"/>
</dbReference>
<feature type="domain" description="Pre-mRNA-splicing factor SYF1 central HAT repeats" evidence="13">
    <location>
        <begin position="307"/>
        <end position="488"/>
    </location>
</feature>
<dbReference type="SUPFAM" id="SSF48452">
    <property type="entry name" value="TPR-like"/>
    <property type="match status" value="2"/>
</dbReference>
<feature type="region of interest" description="Disordered" evidence="12">
    <location>
        <begin position="1468"/>
        <end position="1523"/>
    </location>
</feature>
<keyword evidence="8" id="KW-0677">Repeat</keyword>
<dbReference type="OrthoDB" id="382863at2759"/>
<evidence type="ECO:0000259" key="14">
    <source>
        <dbReference type="Pfam" id="PF23231"/>
    </source>
</evidence>
<dbReference type="InterPro" id="IPR038884">
    <property type="entry name" value="CFAP61"/>
</dbReference>
<feature type="domain" description="Pre-mRNA-splicing factor Syf1-like N-terminal HAT-repeats" evidence="15">
    <location>
        <begin position="167"/>
        <end position="300"/>
    </location>
</feature>
<evidence type="ECO:0000259" key="13">
    <source>
        <dbReference type="Pfam" id="PF23220"/>
    </source>
</evidence>
<dbReference type="Pfam" id="PF23233">
    <property type="entry name" value="HAT_Syf1_CNRKL1_N"/>
    <property type="match status" value="1"/>
</dbReference>
<evidence type="ECO:0000256" key="2">
    <source>
        <dbReference type="ARBA" id="ARBA00004123"/>
    </source>
</evidence>
<dbReference type="Gene3D" id="1.25.40.10">
    <property type="entry name" value="Tetratricopeptide repeat domain"/>
    <property type="match status" value="3"/>
</dbReference>
<keyword evidence="10" id="KW-0508">mRNA splicing</keyword>
<keyword evidence="9" id="KW-0862">Zinc</keyword>
<dbReference type="InterPro" id="IPR055430">
    <property type="entry name" value="HAT_Syf1_CNRKL1_C"/>
</dbReference>
<dbReference type="GO" id="GO:0008380">
    <property type="term" value="P:RNA splicing"/>
    <property type="evidence" value="ECO:0007669"/>
    <property type="project" value="UniProtKB-KW"/>
</dbReference>
<dbReference type="SUPFAM" id="SSF51905">
    <property type="entry name" value="FAD/NAD(P)-binding domain"/>
    <property type="match status" value="1"/>
</dbReference>
<feature type="compositionally biased region" description="Acidic residues" evidence="12">
    <location>
        <begin position="1475"/>
        <end position="1506"/>
    </location>
</feature>
<dbReference type="InterPro" id="IPR011990">
    <property type="entry name" value="TPR-like_helical_dom_sf"/>
</dbReference>
<dbReference type="Proteomes" id="UP000030688">
    <property type="component" value="Unassembled WGS sequence"/>
</dbReference>
<evidence type="ECO:0000313" key="17">
    <source>
        <dbReference type="Proteomes" id="UP000030688"/>
    </source>
</evidence>
<comment type="similarity">
    <text evidence="4">Belongs to the crooked-neck family.</text>
</comment>
<dbReference type="GO" id="GO:0046872">
    <property type="term" value="F:metal ion binding"/>
    <property type="evidence" value="ECO:0007669"/>
    <property type="project" value="UniProtKB-KW"/>
</dbReference>
<dbReference type="InterPro" id="IPR003107">
    <property type="entry name" value="HAT"/>
</dbReference>
<keyword evidence="7" id="KW-0747">Spliceosome</keyword>
<gene>
    <name evidence="16" type="ORF">PFBG_04064</name>
</gene>
<feature type="compositionally biased region" description="Polar residues" evidence="12">
    <location>
        <begin position="1390"/>
        <end position="1405"/>
    </location>
</feature>
<evidence type="ECO:0000256" key="6">
    <source>
        <dbReference type="ARBA" id="ARBA00022723"/>
    </source>
</evidence>
<evidence type="ECO:0000313" key="16">
    <source>
        <dbReference type="EMBL" id="EUR68099.1"/>
    </source>
</evidence>
<feature type="domain" description="Pre-mRNA-splicing factor Syf1/CRNKL1-like C-terminal HAT-repeats" evidence="14">
    <location>
        <begin position="499"/>
        <end position="842"/>
    </location>
</feature>
<reference evidence="16 17" key="2">
    <citation type="submission" date="2013-02" db="EMBL/GenBank/DDBJ databases">
        <title>The Genome Sequence of Plasmodium falciparum 7G8.</title>
        <authorList>
            <consortium name="The Broad Institute Genome Sequencing Platform"/>
            <consortium name="The Broad Institute Genome Sequencing Center for Infectious Disease"/>
            <person name="Neafsey D."/>
            <person name="Cheeseman I."/>
            <person name="Volkman S."/>
            <person name="Adams J."/>
            <person name="Walker B."/>
            <person name="Young S.K."/>
            <person name="Zeng Q."/>
            <person name="Gargeya S."/>
            <person name="Fitzgerald M."/>
            <person name="Haas B."/>
            <person name="Abouelleil A."/>
            <person name="Alvarado L."/>
            <person name="Arachchi H.M."/>
            <person name="Berlin A.M."/>
            <person name="Chapman S.B."/>
            <person name="Dewar J."/>
            <person name="Goldberg J."/>
            <person name="Griggs A."/>
            <person name="Gujja S."/>
            <person name="Hansen M."/>
            <person name="Howarth C."/>
            <person name="Imamovic A."/>
            <person name="Larimer J."/>
            <person name="McCowan C."/>
            <person name="Murphy C."/>
            <person name="Neiman D."/>
            <person name="Pearson M."/>
            <person name="Priest M."/>
            <person name="Roberts A."/>
            <person name="Saif S."/>
            <person name="Shea T."/>
            <person name="Sisk P."/>
            <person name="Sykes S."/>
            <person name="Wortman J."/>
            <person name="Nusbaum C."/>
            <person name="Birren B."/>
        </authorList>
    </citation>
    <scope>NUCLEOTIDE SEQUENCE [LARGE SCALE GENOMIC DNA]</scope>
    <source>
        <strain evidence="16 17">7G8</strain>
    </source>
</reference>
<dbReference type="PROSITE" id="PS00133">
    <property type="entry name" value="CARBOXYPEPT_ZN_2"/>
    <property type="match status" value="1"/>
</dbReference>
<evidence type="ECO:0000256" key="1">
    <source>
        <dbReference type="ARBA" id="ARBA00001947"/>
    </source>
</evidence>
<comment type="similarity">
    <text evidence="3">Belongs to the peptidase M14 family.</text>
</comment>
<evidence type="ECO:0000256" key="11">
    <source>
        <dbReference type="ARBA" id="ARBA00023242"/>
    </source>
</evidence>
<proteinExistence type="inferred from homology"/>
<keyword evidence="11" id="KW-0539">Nucleus</keyword>
<feature type="region of interest" description="Disordered" evidence="12">
    <location>
        <begin position="1382"/>
        <end position="1405"/>
    </location>
</feature>
<organism evidence="16 17">
    <name type="scientific">Plasmodium falciparum (isolate 7G8)</name>
    <dbReference type="NCBI Taxonomy" id="57266"/>
    <lineage>
        <taxon>Eukaryota</taxon>
        <taxon>Sar</taxon>
        <taxon>Alveolata</taxon>
        <taxon>Apicomplexa</taxon>
        <taxon>Aconoidasida</taxon>
        <taxon>Haemosporida</taxon>
        <taxon>Plasmodiidae</taxon>
        <taxon>Plasmodium</taxon>
        <taxon>Plasmodium (Laverania)</taxon>
    </lineage>
</organism>
<dbReference type="EMBL" id="KE123629">
    <property type="protein sequence ID" value="EUR68099.1"/>
    <property type="molecule type" value="Genomic_DNA"/>
</dbReference>
<evidence type="ECO:0000259" key="15">
    <source>
        <dbReference type="Pfam" id="PF23233"/>
    </source>
</evidence>
<evidence type="ECO:0000256" key="7">
    <source>
        <dbReference type="ARBA" id="ARBA00022728"/>
    </source>
</evidence>
<keyword evidence="5" id="KW-0507">mRNA processing</keyword>
<dbReference type="PANTHER" id="PTHR21178">
    <property type="entry name" value="CILIA- AND FLAGELLA-ASSOCIATED PROTEIN 61"/>
    <property type="match status" value="1"/>
</dbReference>
<comment type="subcellular location">
    <subcellularLocation>
        <location evidence="2">Nucleus</location>
    </subcellularLocation>
</comment>
<dbReference type="Pfam" id="PF23231">
    <property type="entry name" value="HAT_Syf1_CNRKL1_C"/>
    <property type="match status" value="1"/>
</dbReference>
<evidence type="ECO:0000256" key="3">
    <source>
        <dbReference type="ARBA" id="ARBA00005988"/>
    </source>
</evidence>
<dbReference type="SMART" id="SM00386">
    <property type="entry name" value="HAT"/>
    <property type="match status" value="6"/>
</dbReference>
<protein>
    <submittedName>
        <fullName evidence="16">Uncharacterized protein</fullName>
    </submittedName>
</protein>
<feature type="compositionally biased region" description="Low complexity" evidence="12">
    <location>
        <begin position="1507"/>
        <end position="1518"/>
    </location>
</feature>
<keyword evidence="6" id="KW-0479">Metal-binding</keyword>
<evidence type="ECO:0000256" key="10">
    <source>
        <dbReference type="ARBA" id="ARBA00023187"/>
    </source>
</evidence>
<reference evidence="17" key="1">
    <citation type="submission" date="2007-11" db="EMBL/GenBank/DDBJ databases">
        <authorList>
            <consortium name="The Broad Institute Genome Sequencing Platform"/>
            <person name="Volkman S.K."/>
            <person name="Daily J.P."/>
            <person name="Sarr O."/>
            <person name="Ndiaye D."/>
            <person name="Ndir O."/>
            <person name="Mboup S."/>
            <person name="Lukens A."/>
            <person name="Stange-Thomann N."/>
            <person name="Mauceli E."/>
            <person name="Gnerre S."/>
            <person name="Jaffe D."/>
            <person name="Zainoun J."/>
            <person name="Wiegand R.C."/>
            <person name="Birren B."/>
            <person name="Galagan J."/>
            <person name="Lander E."/>
            <person name="Wirth D.F."/>
        </authorList>
    </citation>
    <scope>NUCLEOTIDE SEQUENCE [LARGE SCALE GENOMIC DNA]</scope>
    <source>
        <strain evidence="17">7G8</strain>
    </source>
</reference>
<dbReference type="GO" id="GO:0006397">
    <property type="term" value="P:mRNA processing"/>
    <property type="evidence" value="ECO:0007669"/>
    <property type="project" value="UniProtKB-KW"/>
</dbReference>
<evidence type="ECO:0000256" key="4">
    <source>
        <dbReference type="ARBA" id="ARBA00008644"/>
    </source>
</evidence>
<dbReference type="PANTHER" id="PTHR21178:SF8">
    <property type="entry name" value="CILIA- AND FLAGELLA-ASSOCIATED PROTEIN 61"/>
    <property type="match status" value="1"/>
</dbReference>
<evidence type="ECO:0000256" key="8">
    <source>
        <dbReference type="ARBA" id="ARBA00022737"/>
    </source>
</evidence>
<evidence type="ECO:0000256" key="9">
    <source>
        <dbReference type="ARBA" id="ARBA00022833"/>
    </source>
</evidence>
<dbReference type="InterPro" id="IPR036188">
    <property type="entry name" value="FAD/NAD-bd_sf"/>
</dbReference>
<evidence type="ECO:0000256" key="5">
    <source>
        <dbReference type="ARBA" id="ARBA00022664"/>
    </source>
</evidence>
<dbReference type="InterPro" id="IPR055433">
    <property type="entry name" value="HAT_Syf1-like_N"/>
</dbReference>
<evidence type="ECO:0000256" key="12">
    <source>
        <dbReference type="SAM" id="MobiDB-lite"/>
    </source>
</evidence>